<sequence>MAGVEAADAEGAEEDAEEAGDQLGLVRVHDARLAVLPGLAVLAGGLTVLRRLLAVLGLLGYCGWYGGVVMRQDPSDRSGLCRDQGPLCETVGWELCPIG</sequence>
<dbReference type="Proteomes" id="UP000502508">
    <property type="component" value="Chromosome"/>
</dbReference>
<dbReference type="AlphaFoldDB" id="A0A6F8XKU4"/>
<dbReference type="EMBL" id="AP022870">
    <property type="protein sequence ID" value="BCB74435.1"/>
    <property type="molecule type" value="Genomic_DNA"/>
</dbReference>
<proteinExistence type="predicted"/>
<keyword evidence="2" id="KW-1185">Reference proteome</keyword>
<accession>A0A6F8XKU4</accession>
<gene>
    <name evidence="1" type="ORF">Pflav_008450</name>
</gene>
<name>A0A6F8XKU4_9ACTN</name>
<dbReference type="KEGG" id="pfla:Pflav_008450"/>
<organism evidence="1 2">
    <name type="scientific">Phytohabitans flavus</name>
    <dbReference type="NCBI Taxonomy" id="1076124"/>
    <lineage>
        <taxon>Bacteria</taxon>
        <taxon>Bacillati</taxon>
        <taxon>Actinomycetota</taxon>
        <taxon>Actinomycetes</taxon>
        <taxon>Micromonosporales</taxon>
        <taxon>Micromonosporaceae</taxon>
    </lineage>
</organism>
<evidence type="ECO:0000313" key="2">
    <source>
        <dbReference type="Proteomes" id="UP000502508"/>
    </source>
</evidence>
<reference evidence="1 2" key="2">
    <citation type="submission" date="2020-03" db="EMBL/GenBank/DDBJ databases">
        <authorList>
            <person name="Ichikawa N."/>
            <person name="Kimura A."/>
            <person name="Kitahashi Y."/>
            <person name="Uohara A."/>
        </authorList>
    </citation>
    <scope>NUCLEOTIDE SEQUENCE [LARGE SCALE GENOMIC DNA]</scope>
    <source>
        <strain evidence="1 2">NBRC 107702</strain>
    </source>
</reference>
<evidence type="ECO:0000313" key="1">
    <source>
        <dbReference type="EMBL" id="BCB74435.1"/>
    </source>
</evidence>
<protein>
    <submittedName>
        <fullName evidence="1">Uncharacterized protein</fullName>
    </submittedName>
</protein>
<reference evidence="1 2" key="1">
    <citation type="submission" date="2020-03" db="EMBL/GenBank/DDBJ databases">
        <title>Whole genome shotgun sequence of Phytohabitans flavus NBRC 107702.</title>
        <authorList>
            <person name="Komaki H."/>
            <person name="Tamura T."/>
        </authorList>
    </citation>
    <scope>NUCLEOTIDE SEQUENCE [LARGE SCALE GENOMIC DNA]</scope>
    <source>
        <strain evidence="1 2">NBRC 107702</strain>
    </source>
</reference>